<keyword evidence="1" id="KW-0433">Leucine-rich repeat</keyword>
<keyword evidence="2" id="KW-0677">Repeat</keyword>
<dbReference type="SUPFAM" id="SSF52058">
    <property type="entry name" value="L domain-like"/>
    <property type="match status" value="1"/>
</dbReference>
<dbReference type="PANTHER" id="PTHR48010">
    <property type="entry name" value="OS05G0588300 PROTEIN"/>
    <property type="match status" value="1"/>
</dbReference>
<dbReference type="Pfam" id="PF08263">
    <property type="entry name" value="LRRNT_2"/>
    <property type="match status" value="1"/>
</dbReference>
<dbReference type="InterPro" id="IPR013210">
    <property type="entry name" value="LRR_N_plant-typ"/>
</dbReference>
<dbReference type="Pfam" id="PF00560">
    <property type="entry name" value="LRR_1"/>
    <property type="match status" value="2"/>
</dbReference>
<evidence type="ECO:0000313" key="6">
    <source>
        <dbReference type="Proteomes" id="UP000694864"/>
    </source>
</evidence>
<evidence type="ECO:0000256" key="3">
    <source>
        <dbReference type="SAM" id="MobiDB-lite"/>
    </source>
</evidence>
<evidence type="ECO:0000256" key="2">
    <source>
        <dbReference type="ARBA" id="ARBA00022737"/>
    </source>
</evidence>
<dbReference type="InterPro" id="IPR032675">
    <property type="entry name" value="LRR_dom_sf"/>
</dbReference>
<dbReference type="RefSeq" id="XP_019097283.1">
    <property type="nucleotide sequence ID" value="XM_019241738.1"/>
</dbReference>
<dbReference type="InterPro" id="IPR001611">
    <property type="entry name" value="Leu-rich_rpt"/>
</dbReference>
<dbReference type="Gene3D" id="3.80.10.10">
    <property type="entry name" value="Ribonuclease Inhibitor"/>
    <property type="match status" value="1"/>
</dbReference>
<dbReference type="Proteomes" id="UP000694864">
    <property type="component" value="Chromosome 20"/>
</dbReference>
<dbReference type="InterPro" id="IPR050994">
    <property type="entry name" value="At_inactive_RLKs"/>
</dbReference>
<feature type="signal peptide" evidence="4">
    <location>
        <begin position="1"/>
        <end position="20"/>
    </location>
</feature>
<feature type="domain" description="Leucine-rich repeat-containing N-terminal plant-type" evidence="5">
    <location>
        <begin position="25"/>
        <end position="64"/>
    </location>
</feature>
<keyword evidence="6" id="KW-1185">Reference proteome</keyword>
<dbReference type="PANTHER" id="PTHR48010:SF19">
    <property type="entry name" value="PROTEIN KINASE DOMAIN-CONTAINING PROTEIN"/>
    <property type="match status" value="1"/>
</dbReference>
<accession>A0ABM1RE45</accession>
<sequence>MLKDAVSVSIFILLAVSVTADPTFNDDVLGLIVFKAGLDDPLSKLASWNSEDYDPCNWVGCICDPATNRVTELRLDSFSLSGHIGRGLLRLQFLRALVLSNNNLTGTLNPEFPHLGSLQVVDFSGNHLSGRIPEGFFEQCGSLSSVSFANNKLTGPLPLSLTYCSTLTHLNLSSNQLSGRLPRDMETSPTVSPVSTISALSTSPETGSPVTFLPTSSDAALP</sequence>
<keyword evidence="4" id="KW-0732">Signal</keyword>
<feature type="compositionally biased region" description="Polar residues" evidence="3">
    <location>
        <begin position="197"/>
        <end position="222"/>
    </location>
</feature>
<feature type="region of interest" description="Disordered" evidence="3">
    <location>
        <begin position="177"/>
        <end position="222"/>
    </location>
</feature>
<gene>
    <name evidence="7" type="primary">LOC109131129</name>
</gene>
<feature type="chain" id="PRO_5046298318" evidence="4">
    <location>
        <begin position="21"/>
        <end position="222"/>
    </location>
</feature>
<evidence type="ECO:0000256" key="1">
    <source>
        <dbReference type="ARBA" id="ARBA00022614"/>
    </source>
</evidence>
<dbReference type="GeneID" id="109131129"/>
<reference evidence="7" key="2">
    <citation type="submission" date="2025-08" db="UniProtKB">
        <authorList>
            <consortium name="RefSeq"/>
        </authorList>
    </citation>
    <scope>IDENTIFICATION</scope>
    <source>
        <tissue evidence="7">Leaf</tissue>
    </source>
</reference>
<organism evidence="6 7">
    <name type="scientific">Camelina sativa</name>
    <name type="common">False flax</name>
    <name type="synonym">Myagrum sativum</name>
    <dbReference type="NCBI Taxonomy" id="90675"/>
    <lineage>
        <taxon>Eukaryota</taxon>
        <taxon>Viridiplantae</taxon>
        <taxon>Streptophyta</taxon>
        <taxon>Embryophyta</taxon>
        <taxon>Tracheophyta</taxon>
        <taxon>Spermatophyta</taxon>
        <taxon>Magnoliopsida</taxon>
        <taxon>eudicotyledons</taxon>
        <taxon>Gunneridae</taxon>
        <taxon>Pentapetalae</taxon>
        <taxon>rosids</taxon>
        <taxon>malvids</taxon>
        <taxon>Brassicales</taxon>
        <taxon>Brassicaceae</taxon>
        <taxon>Camelineae</taxon>
        <taxon>Camelina</taxon>
    </lineage>
</organism>
<protein>
    <submittedName>
        <fullName evidence="7">Leucine-rich repeat receptor-like protein kinase PXC2</fullName>
    </submittedName>
</protein>
<name>A0ABM1RE45_CAMSA</name>
<evidence type="ECO:0000313" key="7">
    <source>
        <dbReference type="RefSeq" id="XP_019097283.1"/>
    </source>
</evidence>
<reference evidence="6" key="1">
    <citation type="journal article" date="2014" name="Nat. Commun.">
        <title>The emerging biofuel crop Camelina sativa retains a highly undifferentiated hexaploid genome structure.</title>
        <authorList>
            <person name="Kagale S."/>
            <person name="Koh C."/>
            <person name="Nixon J."/>
            <person name="Bollina V."/>
            <person name="Clarke W.E."/>
            <person name="Tuteja R."/>
            <person name="Spillane C."/>
            <person name="Robinson S.J."/>
            <person name="Links M.G."/>
            <person name="Clarke C."/>
            <person name="Higgins E.E."/>
            <person name="Huebert T."/>
            <person name="Sharpe A.G."/>
            <person name="Parkin I.A."/>
        </authorList>
    </citation>
    <scope>NUCLEOTIDE SEQUENCE [LARGE SCALE GENOMIC DNA]</scope>
    <source>
        <strain evidence="6">cv. DH55</strain>
    </source>
</reference>
<proteinExistence type="predicted"/>
<dbReference type="Pfam" id="PF13516">
    <property type="entry name" value="LRR_6"/>
    <property type="match status" value="1"/>
</dbReference>
<evidence type="ECO:0000259" key="5">
    <source>
        <dbReference type="Pfam" id="PF08263"/>
    </source>
</evidence>
<evidence type="ECO:0000256" key="4">
    <source>
        <dbReference type="SAM" id="SignalP"/>
    </source>
</evidence>
<feature type="compositionally biased region" description="Low complexity" evidence="3">
    <location>
        <begin position="187"/>
        <end position="196"/>
    </location>
</feature>